<dbReference type="AlphaFoldDB" id="A0A2K9PNE4"/>
<dbReference type="InterPro" id="IPR018490">
    <property type="entry name" value="cNMP-bd_dom_sf"/>
</dbReference>
<feature type="domain" description="Cyclic nucleotide-binding" evidence="1">
    <location>
        <begin position="11"/>
        <end position="76"/>
    </location>
</feature>
<organism evidence="2 3">
    <name type="scientific">Flavivirga eckloniae</name>
    <dbReference type="NCBI Taxonomy" id="1803846"/>
    <lineage>
        <taxon>Bacteria</taxon>
        <taxon>Pseudomonadati</taxon>
        <taxon>Bacteroidota</taxon>
        <taxon>Flavobacteriia</taxon>
        <taxon>Flavobacteriales</taxon>
        <taxon>Flavobacteriaceae</taxon>
        <taxon>Flavivirga</taxon>
    </lineage>
</organism>
<evidence type="ECO:0000313" key="2">
    <source>
        <dbReference type="EMBL" id="AUP78572.1"/>
    </source>
</evidence>
<evidence type="ECO:0000259" key="1">
    <source>
        <dbReference type="PROSITE" id="PS50042"/>
    </source>
</evidence>
<sequence>MKDLLAQFISKLNTFDENEITAIVENTQIESFKKGTLILEEGKICNKCYFVLKGCIRQYQLVNGEEKTTGFFMEGQAAVLYSSYLNKSPSKYYLSCIEDSVLTTGTREQEELLHKQYPKLEYLVHSLMPQDYTVAQERISLLNNHSPEERYIIIMKTQPELFRRVPLHYIASYIGVTPESFSRIRKRVLLNDKTKDS</sequence>
<dbReference type="Pfam" id="PF00027">
    <property type="entry name" value="cNMP_binding"/>
    <property type="match status" value="1"/>
</dbReference>
<dbReference type="Proteomes" id="UP000235826">
    <property type="component" value="Chromosome"/>
</dbReference>
<reference evidence="2 3" key="1">
    <citation type="submission" date="2018-01" db="EMBL/GenBank/DDBJ databases">
        <title>Complete genome sequence of Flavivirga eckloniae ECD14 isolated from seaweed Ecklonia cava.</title>
        <authorList>
            <person name="Lee J.H."/>
            <person name="Baik K.S."/>
            <person name="Seong C.N."/>
        </authorList>
    </citation>
    <scope>NUCLEOTIDE SEQUENCE [LARGE SCALE GENOMIC DNA]</scope>
    <source>
        <strain evidence="2 3">ECD14</strain>
    </source>
</reference>
<dbReference type="InterPro" id="IPR014710">
    <property type="entry name" value="RmlC-like_jellyroll"/>
</dbReference>
<dbReference type="InterPro" id="IPR000595">
    <property type="entry name" value="cNMP-bd_dom"/>
</dbReference>
<keyword evidence="3" id="KW-1185">Reference proteome</keyword>
<dbReference type="Gene3D" id="2.60.120.10">
    <property type="entry name" value="Jelly Rolls"/>
    <property type="match status" value="1"/>
</dbReference>
<dbReference type="SUPFAM" id="SSF51206">
    <property type="entry name" value="cAMP-binding domain-like"/>
    <property type="match status" value="1"/>
</dbReference>
<dbReference type="KEGG" id="fek:C1H87_07540"/>
<name>A0A2K9PNE4_9FLAO</name>
<accession>A0A2K9PNE4</accession>
<dbReference type="OrthoDB" id="663011at2"/>
<dbReference type="CDD" id="cd00038">
    <property type="entry name" value="CAP_ED"/>
    <property type="match status" value="1"/>
</dbReference>
<dbReference type="EMBL" id="CP025791">
    <property type="protein sequence ID" value="AUP78572.1"/>
    <property type="molecule type" value="Genomic_DNA"/>
</dbReference>
<proteinExistence type="predicted"/>
<evidence type="ECO:0000313" key="3">
    <source>
        <dbReference type="Proteomes" id="UP000235826"/>
    </source>
</evidence>
<dbReference type="PROSITE" id="PS50042">
    <property type="entry name" value="CNMP_BINDING_3"/>
    <property type="match status" value="1"/>
</dbReference>
<gene>
    <name evidence="2" type="ORF">C1H87_07540</name>
</gene>
<protein>
    <submittedName>
        <fullName evidence="2">Cyclic nucleotide-binding protein</fullName>
    </submittedName>
</protein>
<dbReference type="RefSeq" id="WP_102755227.1">
    <property type="nucleotide sequence ID" value="NZ_CP025791.1"/>
</dbReference>